<keyword evidence="3 4" id="KW-0472">Membrane</keyword>
<dbReference type="Gene3D" id="1.20.1250.20">
    <property type="entry name" value="MFS general substrate transporter like domains"/>
    <property type="match status" value="1"/>
</dbReference>
<comment type="caution">
    <text evidence="6">The sequence shown here is derived from an EMBL/GenBank/DDBJ whole genome shotgun (WGS) entry which is preliminary data.</text>
</comment>
<feature type="transmembrane region" description="Helical" evidence="4">
    <location>
        <begin position="145"/>
        <end position="163"/>
    </location>
</feature>
<protein>
    <submittedName>
        <fullName evidence="6">MFS transporter</fullName>
    </submittedName>
</protein>
<dbReference type="EMBL" id="JXNZ01000024">
    <property type="protein sequence ID" value="KIQ60649.1"/>
    <property type="molecule type" value="Genomic_DNA"/>
</dbReference>
<reference evidence="6 7" key="1">
    <citation type="submission" date="2015-01" db="EMBL/GenBank/DDBJ databases">
        <title>Draft Genome Sequence of the Biocontrol and Plant Growth-Promoting Rhizobacteria (PGPR) Pseudomonas fluorescens UM270.</title>
        <authorList>
            <person name="Hernandez-Salmeron J.E."/>
            <person name="Santoyo G."/>
            <person name="Moreno-Hagelsieb G."/>
            <person name="Hernandez-Leon R."/>
        </authorList>
    </citation>
    <scope>NUCLEOTIDE SEQUENCE [LARGE SCALE GENOMIC DNA]</scope>
    <source>
        <strain evidence="6 7">UM270</strain>
    </source>
</reference>
<feature type="transmembrane region" description="Helical" evidence="4">
    <location>
        <begin position="111"/>
        <end position="133"/>
    </location>
</feature>
<feature type="transmembrane region" description="Helical" evidence="4">
    <location>
        <begin position="87"/>
        <end position="105"/>
    </location>
</feature>
<dbReference type="InterPro" id="IPR036259">
    <property type="entry name" value="MFS_trans_sf"/>
</dbReference>
<feature type="transmembrane region" description="Helical" evidence="4">
    <location>
        <begin position="175"/>
        <end position="195"/>
    </location>
</feature>
<evidence type="ECO:0000256" key="4">
    <source>
        <dbReference type="SAM" id="Phobius"/>
    </source>
</evidence>
<feature type="transmembrane region" description="Helical" evidence="4">
    <location>
        <begin position="258"/>
        <end position="276"/>
    </location>
</feature>
<evidence type="ECO:0000256" key="2">
    <source>
        <dbReference type="ARBA" id="ARBA00022989"/>
    </source>
</evidence>
<name>A0A0D0PEC1_PSEFL</name>
<sequence>MLTGNPAATAPAKTSASLSGLMVAFLAFCCGAVVANLYYAQPIVELIAPQIGLSSAKASLIVSLTQFGYALGLLFLVPLADLLENRRLVVGLTLAAGVSLLLAGLSQTPSMFLVFSLLIGLTSVAVQILVPLAAHLAPEASRGRVVGNIMSGLLLGILLSRPLSSLLVEAFGWRGVFFSAAALMALIASVTAVALPRREPTHRASYAALIGSVLALARRHAVLRERSLYQGLLFASFSLFWTIAPIELMRNHGFNQTQVALFALVGAVGAIAAPIAGRLADAGHGRKGTRVALLLAPISLLIAALPGHGYVGLVACAVLLDFAVQLSMVLGQREVYALDPHSRARLNAVYMTSIFVGGALGSLVASPLYEQFGWTVSALAVAVIPALALVLFLARGVRAAPVARGQ</sequence>
<feature type="transmembrane region" description="Helical" evidence="4">
    <location>
        <begin position="311"/>
        <end position="332"/>
    </location>
</feature>
<feature type="transmembrane region" description="Helical" evidence="4">
    <location>
        <begin position="21"/>
        <end position="40"/>
    </location>
</feature>
<feature type="domain" description="Major facilitator superfamily (MFS) profile" evidence="5">
    <location>
        <begin position="20"/>
        <end position="398"/>
    </location>
</feature>
<feature type="transmembrane region" description="Helical" evidence="4">
    <location>
        <begin position="228"/>
        <end position="246"/>
    </location>
</feature>
<dbReference type="PROSITE" id="PS50850">
    <property type="entry name" value="MFS"/>
    <property type="match status" value="1"/>
</dbReference>
<evidence type="ECO:0000313" key="7">
    <source>
        <dbReference type="Proteomes" id="UP000032101"/>
    </source>
</evidence>
<organism evidence="6 7">
    <name type="scientific">Pseudomonas fluorescens</name>
    <dbReference type="NCBI Taxonomy" id="294"/>
    <lineage>
        <taxon>Bacteria</taxon>
        <taxon>Pseudomonadati</taxon>
        <taxon>Pseudomonadota</taxon>
        <taxon>Gammaproteobacteria</taxon>
        <taxon>Pseudomonadales</taxon>
        <taxon>Pseudomonadaceae</taxon>
        <taxon>Pseudomonas</taxon>
    </lineage>
</organism>
<keyword evidence="1 4" id="KW-0812">Transmembrane</keyword>
<gene>
    <name evidence="6" type="ORF">RL74_04280</name>
</gene>
<feature type="transmembrane region" description="Helical" evidence="4">
    <location>
        <begin position="372"/>
        <end position="394"/>
    </location>
</feature>
<evidence type="ECO:0000313" key="6">
    <source>
        <dbReference type="EMBL" id="KIQ60649.1"/>
    </source>
</evidence>
<dbReference type="AlphaFoldDB" id="A0A0D0PEC1"/>
<dbReference type="SUPFAM" id="SSF103473">
    <property type="entry name" value="MFS general substrate transporter"/>
    <property type="match status" value="1"/>
</dbReference>
<evidence type="ECO:0000256" key="1">
    <source>
        <dbReference type="ARBA" id="ARBA00022692"/>
    </source>
</evidence>
<accession>A0A0D0PEC1</accession>
<keyword evidence="2 4" id="KW-1133">Transmembrane helix</keyword>
<dbReference type="InterPro" id="IPR020846">
    <property type="entry name" value="MFS_dom"/>
</dbReference>
<feature type="transmembrane region" description="Helical" evidence="4">
    <location>
        <begin position="288"/>
        <end position="305"/>
    </location>
</feature>
<dbReference type="RefSeq" id="WP_042728583.1">
    <property type="nucleotide sequence ID" value="NZ_JXNZ01000024.1"/>
</dbReference>
<dbReference type="Proteomes" id="UP000032101">
    <property type="component" value="Unassembled WGS sequence"/>
</dbReference>
<dbReference type="PATRIC" id="fig|294.124.peg.873"/>
<evidence type="ECO:0000256" key="3">
    <source>
        <dbReference type="ARBA" id="ARBA00023136"/>
    </source>
</evidence>
<dbReference type="GO" id="GO:0022857">
    <property type="term" value="F:transmembrane transporter activity"/>
    <property type="evidence" value="ECO:0007669"/>
    <property type="project" value="InterPro"/>
</dbReference>
<evidence type="ECO:0000259" key="5">
    <source>
        <dbReference type="PROSITE" id="PS50850"/>
    </source>
</evidence>
<dbReference type="Pfam" id="PF07690">
    <property type="entry name" value="MFS_1"/>
    <property type="match status" value="2"/>
</dbReference>
<proteinExistence type="predicted"/>
<dbReference type="OrthoDB" id="9815356at2"/>
<feature type="transmembrane region" description="Helical" evidence="4">
    <location>
        <begin position="60"/>
        <end position="80"/>
    </location>
</feature>
<dbReference type="PANTHER" id="PTHR42910">
    <property type="entry name" value="TRANSPORTER SCO4007-RELATED"/>
    <property type="match status" value="1"/>
</dbReference>
<dbReference type="PANTHER" id="PTHR42910:SF1">
    <property type="entry name" value="MAJOR FACILITATOR SUPERFAMILY (MFS) PROFILE DOMAIN-CONTAINING PROTEIN"/>
    <property type="match status" value="1"/>
</dbReference>
<dbReference type="InterPro" id="IPR011701">
    <property type="entry name" value="MFS"/>
</dbReference>
<dbReference type="CDD" id="cd17324">
    <property type="entry name" value="MFS_NepI_like"/>
    <property type="match status" value="1"/>
</dbReference>
<feature type="transmembrane region" description="Helical" evidence="4">
    <location>
        <begin position="344"/>
        <end position="366"/>
    </location>
</feature>